<dbReference type="EMBL" id="RXHU01000088">
    <property type="protein sequence ID" value="RTE04407.1"/>
    <property type="molecule type" value="Genomic_DNA"/>
</dbReference>
<dbReference type="RefSeq" id="WP_126144172.1">
    <property type="nucleotide sequence ID" value="NZ_RXHU01000088.1"/>
</dbReference>
<reference evidence="1 2" key="1">
    <citation type="submission" date="2018-12" db="EMBL/GenBank/DDBJ databases">
        <title>Bacillus ochoae sp. nov., Paenibacillus whitsoniae sp. nov., Paenibacillus spiritus sp. nov. Isolated from the Mars Exploration Rover during spacecraft assembly.</title>
        <authorList>
            <person name="Seuylemezian A."/>
            <person name="Vaishampayan P."/>
        </authorList>
    </citation>
    <scope>NUCLEOTIDE SEQUENCE [LARGE SCALE GENOMIC DNA]</scope>
    <source>
        <strain evidence="1 2">MER 54</strain>
    </source>
</reference>
<evidence type="ECO:0000313" key="2">
    <source>
        <dbReference type="Proteomes" id="UP000276128"/>
    </source>
</evidence>
<dbReference type="OrthoDB" id="2567681at2"/>
<accession>A0A3S0A7V0</accession>
<gene>
    <name evidence="1" type="ORF">EJQ19_26160</name>
</gene>
<dbReference type="Proteomes" id="UP000276128">
    <property type="component" value="Unassembled WGS sequence"/>
</dbReference>
<organism evidence="1 2">
    <name type="scientific">Paenibacillus whitsoniae</name>
    <dbReference type="NCBI Taxonomy" id="2496558"/>
    <lineage>
        <taxon>Bacteria</taxon>
        <taxon>Bacillati</taxon>
        <taxon>Bacillota</taxon>
        <taxon>Bacilli</taxon>
        <taxon>Bacillales</taxon>
        <taxon>Paenibacillaceae</taxon>
        <taxon>Paenibacillus</taxon>
    </lineage>
</organism>
<dbReference type="AlphaFoldDB" id="A0A3S0A7V0"/>
<name>A0A3S0A7V0_9BACL</name>
<comment type="caution">
    <text evidence="1">The sequence shown here is derived from an EMBL/GenBank/DDBJ whole genome shotgun (WGS) entry which is preliminary data.</text>
</comment>
<keyword evidence="2" id="KW-1185">Reference proteome</keyword>
<proteinExistence type="predicted"/>
<evidence type="ECO:0000313" key="1">
    <source>
        <dbReference type="EMBL" id="RTE04407.1"/>
    </source>
</evidence>
<sequence>MQAGVWKSWFYRNRTRTSNRAVNLYSVDVVPDIPEEVRGVIQQFFQTYNHFKGARHLQTDTFIKEVFYATRQDPRDHRSVDEMEAYIQQKNVHRLRLKSHVVDEYIRIGESVCMIGVTREFSNHQRNRVLYFLVKEGEAWQFHHIARSHHGKVLEKFQVKEQTAFVIGNDRGALLFLTHANSVDATSFILGDYVHVEGYLEVEQEMLEQLYYRVVRMNRVH</sequence>
<protein>
    <submittedName>
        <fullName evidence="1">Uncharacterized protein</fullName>
    </submittedName>
</protein>